<dbReference type="Pfam" id="PF02910">
    <property type="entry name" value="Succ_DH_flav_C"/>
    <property type="match status" value="1"/>
</dbReference>
<evidence type="ECO:0000313" key="2">
    <source>
        <dbReference type="EMBL" id="CAB4566517.1"/>
    </source>
</evidence>
<sequence>MTARERRESRGGHFREDYETRNDEDFMVHSMAYKTKVVPAKPGEDIRVDWKPVVVTNYPAMERKY</sequence>
<reference evidence="2" key="1">
    <citation type="submission" date="2020-05" db="EMBL/GenBank/DDBJ databases">
        <authorList>
            <person name="Chiriac C."/>
            <person name="Salcher M."/>
            <person name="Ghai R."/>
            <person name="Kavagutti S V."/>
        </authorList>
    </citation>
    <scope>NUCLEOTIDE SEQUENCE</scope>
</reference>
<dbReference type="InterPro" id="IPR015939">
    <property type="entry name" value="Fum_Rdtase/Succ_DH_flav-like_C"/>
</dbReference>
<organism evidence="2">
    <name type="scientific">freshwater metagenome</name>
    <dbReference type="NCBI Taxonomy" id="449393"/>
    <lineage>
        <taxon>unclassified sequences</taxon>
        <taxon>metagenomes</taxon>
        <taxon>ecological metagenomes</taxon>
    </lineage>
</organism>
<dbReference type="AlphaFoldDB" id="A0A6J6DRA2"/>
<protein>
    <submittedName>
        <fullName evidence="2">Unannotated protein</fullName>
    </submittedName>
</protein>
<dbReference type="SUPFAM" id="SSF46977">
    <property type="entry name" value="Succinate dehydrogenase/fumarate reductase flavoprotein C-terminal domain"/>
    <property type="match status" value="1"/>
</dbReference>
<dbReference type="Gene3D" id="4.10.80.40">
    <property type="entry name" value="succinate dehydrogenase protein domain"/>
    <property type="match status" value="1"/>
</dbReference>
<proteinExistence type="predicted"/>
<dbReference type="GO" id="GO:0016491">
    <property type="term" value="F:oxidoreductase activity"/>
    <property type="evidence" value="ECO:0007669"/>
    <property type="project" value="InterPro"/>
</dbReference>
<evidence type="ECO:0000259" key="1">
    <source>
        <dbReference type="Pfam" id="PF02910"/>
    </source>
</evidence>
<gene>
    <name evidence="2" type="ORF">UFOPK1639_00758</name>
</gene>
<feature type="domain" description="Fumarate reductase/succinate dehydrogenase flavoprotein-like C-terminal" evidence="1">
    <location>
        <begin position="2"/>
        <end position="65"/>
    </location>
</feature>
<dbReference type="InterPro" id="IPR037099">
    <property type="entry name" value="Fum_R/Succ_DH_flav-like_C_sf"/>
</dbReference>
<dbReference type="EMBL" id="CAEZTH010000092">
    <property type="protein sequence ID" value="CAB4566517.1"/>
    <property type="molecule type" value="Genomic_DNA"/>
</dbReference>
<name>A0A6J6DRA2_9ZZZZ</name>
<accession>A0A6J6DRA2</accession>